<dbReference type="Proteomes" id="UP000178912">
    <property type="component" value="Unassembled WGS sequence"/>
</dbReference>
<evidence type="ECO:0000256" key="3">
    <source>
        <dbReference type="ARBA" id="ARBA00022750"/>
    </source>
</evidence>
<name>A0A1E1L9W9_9HELO</name>
<gene>
    <name evidence="9" type="ORF">RAG0_12852</name>
</gene>
<dbReference type="InterPro" id="IPR034163">
    <property type="entry name" value="Aspergillopepsin-like_cat_dom"/>
</dbReference>
<evidence type="ECO:0000256" key="4">
    <source>
        <dbReference type="ARBA" id="ARBA00022801"/>
    </source>
</evidence>
<dbReference type="GO" id="GO:0004190">
    <property type="term" value="F:aspartic-type endopeptidase activity"/>
    <property type="evidence" value="ECO:0007669"/>
    <property type="project" value="UniProtKB-KW"/>
</dbReference>
<dbReference type="InterPro" id="IPR001461">
    <property type="entry name" value="Aspartic_peptidase_A1"/>
</dbReference>
<accession>A0A1E1L9W9</accession>
<evidence type="ECO:0000256" key="7">
    <source>
        <dbReference type="SAM" id="SignalP"/>
    </source>
</evidence>
<dbReference type="PANTHER" id="PTHR47966">
    <property type="entry name" value="BETA-SITE APP-CLEAVING ENZYME, ISOFORM A-RELATED"/>
    <property type="match status" value="1"/>
</dbReference>
<organism evidence="9 10">
    <name type="scientific">Rhynchosporium agropyri</name>
    <dbReference type="NCBI Taxonomy" id="914238"/>
    <lineage>
        <taxon>Eukaryota</taxon>
        <taxon>Fungi</taxon>
        <taxon>Dikarya</taxon>
        <taxon>Ascomycota</taxon>
        <taxon>Pezizomycotina</taxon>
        <taxon>Leotiomycetes</taxon>
        <taxon>Helotiales</taxon>
        <taxon>Ploettnerulaceae</taxon>
        <taxon>Rhynchosporium</taxon>
    </lineage>
</organism>
<evidence type="ECO:0000256" key="1">
    <source>
        <dbReference type="ARBA" id="ARBA00007447"/>
    </source>
</evidence>
<keyword evidence="7" id="KW-0732">Signal</keyword>
<reference evidence="10" key="1">
    <citation type="submission" date="2016-03" db="EMBL/GenBank/DDBJ databases">
        <authorList>
            <person name="Guldener U."/>
        </authorList>
    </citation>
    <scope>NUCLEOTIDE SEQUENCE [LARGE SCALE GENOMIC DNA]</scope>
    <source>
        <strain evidence="10">04CH-RAC-A.6.1</strain>
    </source>
</reference>
<feature type="active site" evidence="5">
    <location>
        <position position="108"/>
    </location>
</feature>
<dbReference type="CDD" id="cd06097">
    <property type="entry name" value="Aspergillopepsin_like"/>
    <property type="match status" value="1"/>
</dbReference>
<dbReference type="Pfam" id="PF00026">
    <property type="entry name" value="Asp"/>
    <property type="match status" value="1"/>
</dbReference>
<keyword evidence="10" id="KW-1185">Reference proteome</keyword>
<evidence type="ECO:0000256" key="6">
    <source>
        <dbReference type="RuleBase" id="RU000454"/>
    </source>
</evidence>
<dbReference type="GO" id="GO:0006508">
    <property type="term" value="P:proteolysis"/>
    <property type="evidence" value="ECO:0007669"/>
    <property type="project" value="UniProtKB-KW"/>
</dbReference>
<keyword evidence="2 6" id="KW-0645">Protease</keyword>
<feature type="signal peptide" evidence="7">
    <location>
        <begin position="1"/>
        <end position="25"/>
    </location>
</feature>
<sequence length="402" mass="43831">MFRSDTSTSLMKLGLTALILSTTHAFIASPVGSAFSLDVLAPLTPQPFSPTAEHHRLSSKYPTTSYLSTRELDPTKQQGSILVPDGEGSLSFFVATVIGNQTFSLLYDTGSANLWVYSNESSIYQSEDHPTYVPTSSATLLQNYTWAIRYVQGASSLYGIVFTDVVKAGPVIAQNQAVQAATFIKDEFTYDGIMGLASSTINTVKPVKQKTFFETLGPTLQRNVFASNLRAEGNGSWDFGYIDQSKFSGDIAWAPVINGSAWKYWAVSVGTYAVGEKSFGQQTVGDVIVDSGTSLVYLPDEVVDEYYSEIVGHVFTVGGTHTFPCNSTIPDFHFKVEGGNVLTIPGKYVNYAVYDEAKNTCVGGISSLLNKRYSILGTLFMKNYYIIHSKEEEAPKMGFASH</sequence>
<dbReference type="PRINTS" id="PR00792">
    <property type="entry name" value="PEPSIN"/>
</dbReference>
<keyword evidence="4 6" id="KW-0378">Hydrolase</keyword>
<evidence type="ECO:0000256" key="5">
    <source>
        <dbReference type="PIRSR" id="PIRSR601461-1"/>
    </source>
</evidence>
<feature type="active site" evidence="5">
    <location>
        <position position="290"/>
    </location>
</feature>
<dbReference type="AlphaFoldDB" id="A0A1E1L9W9"/>
<feature type="domain" description="Peptidase A1" evidence="8">
    <location>
        <begin position="92"/>
        <end position="400"/>
    </location>
</feature>
<dbReference type="Gene3D" id="2.40.70.10">
    <property type="entry name" value="Acid Proteases"/>
    <property type="match status" value="2"/>
</dbReference>
<dbReference type="SUPFAM" id="SSF50630">
    <property type="entry name" value="Acid proteases"/>
    <property type="match status" value="1"/>
</dbReference>
<evidence type="ECO:0000256" key="2">
    <source>
        <dbReference type="ARBA" id="ARBA00022670"/>
    </source>
</evidence>
<dbReference type="InterPro" id="IPR033121">
    <property type="entry name" value="PEPTIDASE_A1"/>
</dbReference>
<evidence type="ECO:0000313" key="10">
    <source>
        <dbReference type="Proteomes" id="UP000178912"/>
    </source>
</evidence>
<dbReference type="InterPro" id="IPR001969">
    <property type="entry name" value="Aspartic_peptidase_AS"/>
</dbReference>
<evidence type="ECO:0000259" key="8">
    <source>
        <dbReference type="PROSITE" id="PS51767"/>
    </source>
</evidence>
<protein>
    <submittedName>
        <fullName evidence="9">Related to aspartic proteinase</fullName>
    </submittedName>
</protein>
<dbReference type="PROSITE" id="PS51767">
    <property type="entry name" value="PEPTIDASE_A1"/>
    <property type="match status" value="1"/>
</dbReference>
<dbReference type="InterPro" id="IPR021109">
    <property type="entry name" value="Peptidase_aspartic_dom_sf"/>
</dbReference>
<keyword evidence="3 6" id="KW-0064">Aspartyl protease</keyword>
<dbReference type="EMBL" id="FJUX01000095">
    <property type="protein sequence ID" value="CZT07363.1"/>
    <property type="molecule type" value="Genomic_DNA"/>
</dbReference>
<dbReference type="OrthoDB" id="2747330at2759"/>
<feature type="chain" id="PRO_5009446802" evidence="7">
    <location>
        <begin position="26"/>
        <end position="402"/>
    </location>
</feature>
<dbReference type="PROSITE" id="PS00141">
    <property type="entry name" value="ASP_PROTEASE"/>
    <property type="match status" value="1"/>
</dbReference>
<comment type="similarity">
    <text evidence="1 6">Belongs to the peptidase A1 family.</text>
</comment>
<proteinExistence type="inferred from homology"/>
<evidence type="ECO:0000313" key="9">
    <source>
        <dbReference type="EMBL" id="CZT07363.1"/>
    </source>
</evidence>
<dbReference type="PANTHER" id="PTHR47966:SF2">
    <property type="entry name" value="ASPERGILLOPEPSIN-1-RELATED"/>
    <property type="match status" value="1"/>
</dbReference>